<protein>
    <submittedName>
        <fullName evidence="3">ShKT domain-containing protein</fullName>
    </submittedName>
</protein>
<organism evidence="2 3">
    <name type="scientific">Panagrellus redivivus</name>
    <name type="common">Microworm</name>
    <dbReference type="NCBI Taxonomy" id="6233"/>
    <lineage>
        <taxon>Eukaryota</taxon>
        <taxon>Metazoa</taxon>
        <taxon>Ecdysozoa</taxon>
        <taxon>Nematoda</taxon>
        <taxon>Chromadorea</taxon>
        <taxon>Rhabditida</taxon>
        <taxon>Tylenchina</taxon>
        <taxon>Panagrolaimomorpha</taxon>
        <taxon>Panagrolaimoidea</taxon>
        <taxon>Panagrolaimidae</taxon>
        <taxon>Panagrellus</taxon>
    </lineage>
</organism>
<feature type="chain" id="PRO_5028934733" evidence="1">
    <location>
        <begin position="20"/>
        <end position="87"/>
    </location>
</feature>
<reference evidence="3" key="2">
    <citation type="submission" date="2020-10" db="UniProtKB">
        <authorList>
            <consortium name="WormBaseParasite"/>
        </authorList>
    </citation>
    <scope>IDENTIFICATION</scope>
</reference>
<dbReference type="Proteomes" id="UP000492821">
    <property type="component" value="Unassembled WGS sequence"/>
</dbReference>
<dbReference type="WBParaSite" id="Pan_g17290.t1">
    <property type="protein sequence ID" value="Pan_g17290.t1"/>
    <property type="gene ID" value="Pan_g17290"/>
</dbReference>
<evidence type="ECO:0000256" key="1">
    <source>
        <dbReference type="SAM" id="SignalP"/>
    </source>
</evidence>
<sequence>MKLIVALVVLGLIVDISFGQTCSCNFGTGGGGGGGNNNDGGCVDQAYGCECMTALCRNTGYRTLMARNCCRTCYIYTYGQTGSGTFG</sequence>
<reference evidence="2" key="1">
    <citation type="journal article" date="2013" name="Genetics">
        <title>The draft genome and transcriptome of Panagrellus redivivus are shaped by the harsh demands of a free-living lifestyle.</title>
        <authorList>
            <person name="Srinivasan J."/>
            <person name="Dillman A.R."/>
            <person name="Macchietto M.G."/>
            <person name="Heikkinen L."/>
            <person name="Lakso M."/>
            <person name="Fracchia K.M."/>
            <person name="Antoshechkin I."/>
            <person name="Mortazavi A."/>
            <person name="Wong G."/>
            <person name="Sternberg P.W."/>
        </authorList>
    </citation>
    <scope>NUCLEOTIDE SEQUENCE [LARGE SCALE GENOMIC DNA]</scope>
    <source>
        <strain evidence="2">MT8872</strain>
    </source>
</reference>
<evidence type="ECO:0000313" key="2">
    <source>
        <dbReference type="Proteomes" id="UP000492821"/>
    </source>
</evidence>
<keyword evidence="1" id="KW-0732">Signal</keyword>
<evidence type="ECO:0000313" key="3">
    <source>
        <dbReference type="WBParaSite" id="Pan_g17290.t1"/>
    </source>
</evidence>
<proteinExistence type="predicted"/>
<name>A0A7E4V724_PANRE</name>
<accession>A0A7E4V724</accession>
<dbReference type="AlphaFoldDB" id="A0A7E4V724"/>
<keyword evidence="2" id="KW-1185">Reference proteome</keyword>
<feature type="signal peptide" evidence="1">
    <location>
        <begin position="1"/>
        <end position="19"/>
    </location>
</feature>